<dbReference type="InterPro" id="IPR036397">
    <property type="entry name" value="RNaseH_sf"/>
</dbReference>
<keyword evidence="2" id="KW-1188">Viral release from host cell</keyword>
<keyword evidence="14" id="KW-0239">DNA-directed DNA polymerase</keyword>
<dbReference type="SUPFAM" id="SSF53098">
    <property type="entry name" value="Ribonuclease H-like"/>
    <property type="match status" value="1"/>
</dbReference>
<comment type="function">
    <text evidence="1">The aspartyl protease (PR) mediates the proteolytic cleavages of the Gag and Gag-Pol polyproteins after assembly of the VLP.</text>
</comment>
<evidence type="ECO:0000256" key="9">
    <source>
        <dbReference type="ARBA" id="ARBA00022801"/>
    </source>
</evidence>
<keyword evidence="10" id="KW-0067">ATP-binding</keyword>
<keyword evidence="11" id="KW-0460">Magnesium</keyword>
<keyword evidence="12" id="KW-0229">DNA integration</keyword>
<feature type="domain" description="Reverse transcriptase Ty1/copia-type" evidence="19">
    <location>
        <begin position="905"/>
        <end position="1001"/>
    </location>
</feature>
<protein>
    <submittedName>
        <fullName evidence="22">Uncharacterized protein</fullName>
    </submittedName>
</protein>
<keyword evidence="4" id="KW-0548">Nucleotidyltransferase</keyword>
<dbReference type="PANTHER" id="PTHR42648">
    <property type="entry name" value="TRANSPOSASE, PUTATIVE-RELATED"/>
    <property type="match status" value="1"/>
</dbReference>
<feature type="compositionally biased region" description="Basic and acidic residues" evidence="18">
    <location>
        <begin position="824"/>
        <end position="838"/>
    </location>
</feature>
<dbReference type="Pfam" id="PF07727">
    <property type="entry name" value="RVT_2"/>
    <property type="match status" value="1"/>
</dbReference>
<keyword evidence="23" id="KW-1185">Reference proteome</keyword>
<keyword evidence="13" id="KW-0695">RNA-directed DNA polymerase</keyword>
<dbReference type="Proteomes" id="UP000310158">
    <property type="component" value="Unassembled WGS sequence"/>
</dbReference>
<evidence type="ECO:0000259" key="21">
    <source>
        <dbReference type="Pfam" id="PF25597"/>
    </source>
</evidence>
<evidence type="ECO:0000256" key="1">
    <source>
        <dbReference type="ARBA" id="ARBA00002180"/>
    </source>
</evidence>
<dbReference type="PANTHER" id="PTHR42648:SF11">
    <property type="entry name" value="TRANSPOSON TY4-P GAG-POL POLYPROTEIN"/>
    <property type="match status" value="1"/>
</dbReference>
<gene>
    <name evidence="22" type="ORF">EW146_g8023</name>
</gene>
<dbReference type="EMBL" id="SGPL01000511">
    <property type="protein sequence ID" value="THH11469.1"/>
    <property type="molecule type" value="Genomic_DNA"/>
</dbReference>
<dbReference type="GO" id="GO:0046872">
    <property type="term" value="F:metal ion binding"/>
    <property type="evidence" value="ECO:0007669"/>
    <property type="project" value="UniProtKB-KW"/>
</dbReference>
<feature type="region of interest" description="Disordered" evidence="18">
    <location>
        <begin position="754"/>
        <end position="838"/>
    </location>
</feature>
<dbReference type="GO" id="GO:0003887">
    <property type="term" value="F:DNA-directed DNA polymerase activity"/>
    <property type="evidence" value="ECO:0007669"/>
    <property type="project" value="UniProtKB-KW"/>
</dbReference>
<evidence type="ECO:0000256" key="15">
    <source>
        <dbReference type="ARBA" id="ARBA00023113"/>
    </source>
</evidence>
<evidence type="ECO:0000259" key="19">
    <source>
        <dbReference type="Pfam" id="PF07727"/>
    </source>
</evidence>
<dbReference type="InterPro" id="IPR054722">
    <property type="entry name" value="PolX-like_BBD"/>
</dbReference>
<evidence type="ECO:0000256" key="17">
    <source>
        <dbReference type="ARBA" id="ARBA00023268"/>
    </source>
</evidence>
<evidence type="ECO:0000256" key="2">
    <source>
        <dbReference type="ARBA" id="ARBA00022612"/>
    </source>
</evidence>
<organism evidence="22 23">
    <name type="scientific">Bondarzewia mesenterica</name>
    <dbReference type="NCBI Taxonomy" id="1095465"/>
    <lineage>
        <taxon>Eukaryota</taxon>
        <taxon>Fungi</taxon>
        <taxon>Dikarya</taxon>
        <taxon>Basidiomycota</taxon>
        <taxon>Agaricomycotina</taxon>
        <taxon>Agaricomycetes</taxon>
        <taxon>Russulales</taxon>
        <taxon>Bondarzewiaceae</taxon>
        <taxon>Bondarzewia</taxon>
    </lineage>
</organism>
<dbReference type="Pfam" id="PF14223">
    <property type="entry name" value="Retrotran_gag_2"/>
    <property type="match status" value="1"/>
</dbReference>
<dbReference type="InterPro" id="IPR057670">
    <property type="entry name" value="SH3_retrovirus"/>
</dbReference>
<keyword evidence="14" id="KW-0808">Transferase</keyword>
<dbReference type="Pfam" id="PF22936">
    <property type="entry name" value="Pol_BBD"/>
    <property type="match status" value="1"/>
</dbReference>
<keyword evidence="3" id="KW-0645">Protease</keyword>
<evidence type="ECO:0000256" key="7">
    <source>
        <dbReference type="ARBA" id="ARBA00022741"/>
    </source>
</evidence>
<evidence type="ECO:0000256" key="4">
    <source>
        <dbReference type="ARBA" id="ARBA00022695"/>
    </source>
</evidence>
<dbReference type="GO" id="GO:0006310">
    <property type="term" value="P:DNA recombination"/>
    <property type="evidence" value="ECO:0007669"/>
    <property type="project" value="UniProtKB-KW"/>
</dbReference>
<feature type="domain" description="Retroviral polymerase SH3-like" evidence="21">
    <location>
        <begin position="678"/>
        <end position="736"/>
    </location>
</feature>
<evidence type="ECO:0000256" key="16">
    <source>
        <dbReference type="ARBA" id="ARBA00023172"/>
    </source>
</evidence>
<evidence type="ECO:0000256" key="11">
    <source>
        <dbReference type="ARBA" id="ARBA00022842"/>
    </source>
</evidence>
<dbReference type="OrthoDB" id="3035098at2759"/>
<dbReference type="GO" id="GO:0003676">
    <property type="term" value="F:nucleic acid binding"/>
    <property type="evidence" value="ECO:0007669"/>
    <property type="project" value="InterPro"/>
</dbReference>
<evidence type="ECO:0000313" key="22">
    <source>
        <dbReference type="EMBL" id="THH11469.1"/>
    </source>
</evidence>
<sequence>MSTGLSSSLGVYILPEAECLMMANWVDWMPRVYTVCQVRGLEPYLLGTILPPSQNISPTAPSPTPIPAPAPAPVDVAPIAAAAPAAATPAAAATLALPMHLPTLPTGPTLLPSQASPYGVAPLSAFFPIYPPTASAGTSIPVMYAATDTEWRERDTLAHAHIILNVADIPGSGLNTAGSAADAWRSLRNRFELRDPIVVQDMRMRLASTWYIDGTVVTEHFKTLQMLCDTANRASAAISEGEFCQMALMMFPVDGILGTVVMTLLTCQDSMVAESVLSSQEAQIRASALHRANLPAVGNPSTVAGTALITTQCPQCSHCNKLGHPTDKCWADGGAAEHRRPECDSGATFHYFADRRDFITYEPLLQPAEGCAAGPGGFTVAGKGTVVKDTIVQGKRVMRTLRAIHAPNMGQNLLSTRQFDREGGRVWTEGGRTIVVDAAGRRFAEAIAHARLNSARTIDEVIALSASQGKAADIATWHHHFSHIGMQATQRAIKAVDGMAVKPRNTPDAVCEDCLAGCQTRRPFNEVVEHETEVGKHIHGDLMGPMPTASLGGKRYTFGLRDGCSAWATIAFLASKTAEETLAAVKTFSSWLETQTGRPICRVRTDNGTEKRRNCMWTEHARCMMHDGGVPTHLWAEVLTTAVYVRNIVPSARNPASSAWEVVFGRCPHVEHLRAYGSVAYAKVPDERRTKLDGKTVKCLLVGYHGRDSYCLYKLASGHVFVSRDIVFDEGLGHWSRPPVATVEGETVEVEGRAIGDSEGDAEALKDADAAPTGVNKTLEPQDPRQLPNLDLPDPHTLPKPATSLSLPPNAPRHSTHLMRSSRAAHETREYEAHKTQAHRVGDDWAADNLIANLASHDGPLADPDFADSVLAFIADTARVLPKTLEEAMEHPELWQEAIEKELTKMLFAEKFDADGKITGRKARLVRKGYSQRFGVNFLWTSAAVVRLETVQTALALAAIMDLELWQVDFESAFLNAPIDSDIYMYQPRGFEEPGKEDWVC</sequence>
<keyword evidence="7" id="KW-0547">Nucleotide-binding</keyword>
<dbReference type="GO" id="GO:0005524">
    <property type="term" value="F:ATP binding"/>
    <property type="evidence" value="ECO:0007669"/>
    <property type="project" value="UniProtKB-KW"/>
</dbReference>
<dbReference type="GO" id="GO:0004519">
    <property type="term" value="F:endonuclease activity"/>
    <property type="evidence" value="ECO:0007669"/>
    <property type="project" value="UniProtKB-KW"/>
</dbReference>
<evidence type="ECO:0000256" key="12">
    <source>
        <dbReference type="ARBA" id="ARBA00022908"/>
    </source>
</evidence>
<keyword evidence="8" id="KW-0255">Endonuclease</keyword>
<dbReference type="Pfam" id="PF25597">
    <property type="entry name" value="SH3_retrovirus"/>
    <property type="match status" value="1"/>
</dbReference>
<comment type="caution">
    <text evidence="22">The sequence shown here is derived from an EMBL/GenBank/DDBJ whole genome shotgun (WGS) entry which is preliminary data.</text>
</comment>
<dbReference type="InterPro" id="IPR039537">
    <property type="entry name" value="Retrotran_Ty1/copia-like"/>
</dbReference>
<accession>A0A4S4LHS9</accession>
<keyword evidence="16" id="KW-0233">DNA recombination</keyword>
<evidence type="ECO:0000256" key="3">
    <source>
        <dbReference type="ARBA" id="ARBA00022670"/>
    </source>
</evidence>
<dbReference type="AlphaFoldDB" id="A0A4S4LHS9"/>
<evidence type="ECO:0000259" key="20">
    <source>
        <dbReference type="Pfam" id="PF22936"/>
    </source>
</evidence>
<keyword evidence="6" id="KW-0479">Metal-binding</keyword>
<evidence type="ECO:0000256" key="14">
    <source>
        <dbReference type="ARBA" id="ARBA00022932"/>
    </source>
</evidence>
<evidence type="ECO:0000313" key="23">
    <source>
        <dbReference type="Proteomes" id="UP000310158"/>
    </source>
</evidence>
<dbReference type="GO" id="GO:0015074">
    <property type="term" value="P:DNA integration"/>
    <property type="evidence" value="ECO:0007669"/>
    <property type="project" value="UniProtKB-KW"/>
</dbReference>
<keyword evidence="9" id="KW-0378">Hydrolase</keyword>
<name>A0A4S4LHS9_9AGAM</name>
<evidence type="ECO:0000256" key="6">
    <source>
        <dbReference type="ARBA" id="ARBA00022723"/>
    </source>
</evidence>
<evidence type="ECO:0000256" key="5">
    <source>
        <dbReference type="ARBA" id="ARBA00022722"/>
    </source>
</evidence>
<evidence type="ECO:0000256" key="18">
    <source>
        <dbReference type="SAM" id="MobiDB-lite"/>
    </source>
</evidence>
<dbReference type="GO" id="GO:0003964">
    <property type="term" value="F:RNA-directed DNA polymerase activity"/>
    <property type="evidence" value="ECO:0007669"/>
    <property type="project" value="UniProtKB-KW"/>
</dbReference>
<keyword evidence="5" id="KW-0540">Nuclease</keyword>
<evidence type="ECO:0000256" key="10">
    <source>
        <dbReference type="ARBA" id="ARBA00022840"/>
    </source>
</evidence>
<dbReference type="GO" id="GO:0008233">
    <property type="term" value="F:peptidase activity"/>
    <property type="evidence" value="ECO:0007669"/>
    <property type="project" value="UniProtKB-KW"/>
</dbReference>
<proteinExistence type="predicted"/>
<evidence type="ECO:0000256" key="13">
    <source>
        <dbReference type="ARBA" id="ARBA00022918"/>
    </source>
</evidence>
<dbReference type="InterPro" id="IPR013103">
    <property type="entry name" value="RVT_2"/>
</dbReference>
<dbReference type="Gene3D" id="3.30.420.10">
    <property type="entry name" value="Ribonuclease H-like superfamily/Ribonuclease H"/>
    <property type="match status" value="1"/>
</dbReference>
<feature type="domain" description="Retrovirus-related Pol polyprotein from transposon TNT 1-94-like beta-barrel" evidence="20">
    <location>
        <begin position="343"/>
        <end position="423"/>
    </location>
</feature>
<dbReference type="GO" id="GO:0006508">
    <property type="term" value="P:proteolysis"/>
    <property type="evidence" value="ECO:0007669"/>
    <property type="project" value="UniProtKB-KW"/>
</dbReference>
<dbReference type="InterPro" id="IPR012337">
    <property type="entry name" value="RNaseH-like_sf"/>
</dbReference>
<keyword evidence="15" id="KW-0917">Virion maturation</keyword>
<evidence type="ECO:0000256" key="8">
    <source>
        <dbReference type="ARBA" id="ARBA00022759"/>
    </source>
</evidence>
<reference evidence="22 23" key="1">
    <citation type="submission" date="2019-02" db="EMBL/GenBank/DDBJ databases">
        <title>Genome sequencing of the rare red list fungi Bondarzewia mesenterica.</title>
        <authorList>
            <person name="Buettner E."/>
            <person name="Kellner H."/>
        </authorList>
    </citation>
    <scope>NUCLEOTIDE SEQUENCE [LARGE SCALE GENOMIC DNA]</scope>
    <source>
        <strain evidence="22 23">DSM 108281</strain>
    </source>
</reference>
<keyword evidence="17" id="KW-0511">Multifunctional enzyme</keyword>